<dbReference type="CDD" id="cd03784">
    <property type="entry name" value="GT1_Gtf-like"/>
    <property type="match status" value="1"/>
</dbReference>
<protein>
    <submittedName>
        <fullName evidence="3">Udp-glycosyltransferase 76c1</fullName>
    </submittedName>
</protein>
<name>A0A1J6IRA9_NICAT</name>
<dbReference type="AlphaFoldDB" id="A0A1J6IRA9"/>
<dbReference type="Gramene" id="OIT06780">
    <property type="protein sequence ID" value="OIT06780"/>
    <property type="gene ID" value="A4A49_24281"/>
</dbReference>
<dbReference type="SUPFAM" id="SSF53756">
    <property type="entry name" value="UDP-Glycosyltransferase/glycogen phosphorylase"/>
    <property type="match status" value="1"/>
</dbReference>
<keyword evidence="2" id="KW-0808">Transferase</keyword>
<dbReference type="GO" id="GO:0080044">
    <property type="term" value="F:quercetin 7-O-glucosyltransferase activity"/>
    <property type="evidence" value="ECO:0007669"/>
    <property type="project" value="TreeGrafter"/>
</dbReference>
<dbReference type="InterPro" id="IPR002213">
    <property type="entry name" value="UDP_glucos_trans"/>
</dbReference>
<evidence type="ECO:0000256" key="2">
    <source>
        <dbReference type="ARBA" id="ARBA00022679"/>
    </source>
</evidence>
<keyword evidence="4" id="KW-1185">Reference proteome</keyword>
<dbReference type="GO" id="GO:0080043">
    <property type="term" value="F:quercetin 3-O-glucosyltransferase activity"/>
    <property type="evidence" value="ECO:0007669"/>
    <property type="project" value="TreeGrafter"/>
</dbReference>
<dbReference type="SMR" id="A0A1J6IRA9"/>
<organism evidence="3 4">
    <name type="scientific">Nicotiana attenuata</name>
    <name type="common">Coyote tobacco</name>
    <dbReference type="NCBI Taxonomy" id="49451"/>
    <lineage>
        <taxon>Eukaryota</taxon>
        <taxon>Viridiplantae</taxon>
        <taxon>Streptophyta</taxon>
        <taxon>Embryophyta</taxon>
        <taxon>Tracheophyta</taxon>
        <taxon>Spermatophyta</taxon>
        <taxon>Magnoliopsida</taxon>
        <taxon>eudicotyledons</taxon>
        <taxon>Gunneridae</taxon>
        <taxon>Pentapetalae</taxon>
        <taxon>asterids</taxon>
        <taxon>lamiids</taxon>
        <taxon>Solanales</taxon>
        <taxon>Solanaceae</taxon>
        <taxon>Nicotianoideae</taxon>
        <taxon>Nicotianeae</taxon>
        <taxon>Nicotiana</taxon>
    </lineage>
</organism>
<comment type="similarity">
    <text evidence="1">Belongs to the UDP-glycosyltransferase family.</text>
</comment>
<dbReference type="OMA" id="SSCAYME"/>
<dbReference type="PANTHER" id="PTHR11926">
    <property type="entry name" value="GLUCOSYL/GLUCURONOSYL TRANSFERASES"/>
    <property type="match status" value="1"/>
</dbReference>
<reference evidence="3" key="1">
    <citation type="submission" date="2016-11" db="EMBL/GenBank/DDBJ databases">
        <title>The genome of Nicotiana attenuata.</title>
        <authorList>
            <person name="Xu S."/>
            <person name="Brockmoeller T."/>
            <person name="Gaquerel E."/>
            <person name="Navarro A."/>
            <person name="Kuhl H."/>
            <person name="Gase K."/>
            <person name="Ling Z."/>
            <person name="Zhou W."/>
            <person name="Kreitzer C."/>
            <person name="Stanke M."/>
            <person name="Tang H."/>
            <person name="Lyons E."/>
            <person name="Pandey P."/>
            <person name="Pandey S.P."/>
            <person name="Timmermann B."/>
            <person name="Baldwin I.T."/>
        </authorList>
    </citation>
    <scope>NUCLEOTIDE SEQUENCE [LARGE SCALE GENOMIC DNA]</scope>
    <source>
        <strain evidence="3">UT</strain>
    </source>
</reference>
<gene>
    <name evidence="3" type="primary">UGT76C1</name>
    <name evidence="3" type="ORF">A4A49_24281</name>
</gene>
<dbReference type="PANTHER" id="PTHR11926:SF1374">
    <property type="entry name" value="UDP-GLYCOSYLTRANSFERASE 76F1-RELATED"/>
    <property type="match status" value="1"/>
</dbReference>
<dbReference type="Pfam" id="PF00201">
    <property type="entry name" value="UDPGT"/>
    <property type="match status" value="1"/>
</dbReference>
<evidence type="ECO:0000256" key="1">
    <source>
        <dbReference type="ARBA" id="ARBA00009995"/>
    </source>
</evidence>
<dbReference type="EMBL" id="MJEQ01037184">
    <property type="protein sequence ID" value="OIT06780.1"/>
    <property type="molecule type" value="Genomic_DNA"/>
</dbReference>
<proteinExistence type="inferred from homology"/>
<evidence type="ECO:0000313" key="3">
    <source>
        <dbReference type="EMBL" id="OIT06780.1"/>
    </source>
</evidence>
<dbReference type="Gene3D" id="3.40.50.2000">
    <property type="entry name" value="Glycogen Phosphorylase B"/>
    <property type="match status" value="2"/>
</dbReference>
<evidence type="ECO:0000313" key="4">
    <source>
        <dbReference type="Proteomes" id="UP000187609"/>
    </source>
</evidence>
<dbReference type="Proteomes" id="UP000187609">
    <property type="component" value="Unassembled WGS sequence"/>
</dbReference>
<comment type="caution">
    <text evidence="3">The sequence shown here is derived from an EMBL/GenBank/DDBJ whole genome shotgun (WGS) entry which is preliminary data.</text>
</comment>
<sequence length="228" mass="25406">MLMSEMAVKEAEKRCVVLVPSPFQGHITPMLQLASMIHAKGFSIVINHPELNPPNSSKHPEFTFLPLRDGLSNGDPSLLNLLNIIPAMNMNCRVPFQDYLVQMMEKPELYGQISCIVYDHLMYFTTEAADHFKIPTILLRSSSCAYMEATCAFLQFQAENFTPLPVRPSSIDGSTSIEHGLPDGYLEAVGDRGRIVKWAPQKEVLAHRAVGGFWSHCGWNSTLESIVA</sequence>
<accession>A0A1J6IRA9</accession>